<dbReference type="AlphaFoldDB" id="A0A250IPE8"/>
<dbReference type="InterPro" id="IPR000780">
    <property type="entry name" value="CheR_MeTrfase"/>
</dbReference>
<dbReference type="EMBL" id="CP022163">
    <property type="protein sequence ID" value="ATB33625.1"/>
    <property type="molecule type" value="Genomic_DNA"/>
</dbReference>
<dbReference type="InterPro" id="IPR041698">
    <property type="entry name" value="Methyltransf_25"/>
</dbReference>
<keyword evidence="3" id="KW-1185">Reference proteome</keyword>
<dbReference type="GO" id="GO:0008757">
    <property type="term" value="F:S-adenosylmethionine-dependent methyltransferase activity"/>
    <property type="evidence" value="ECO:0007669"/>
    <property type="project" value="InterPro"/>
</dbReference>
<dbReference type="CDD" id="cd02440">
    <property type="entry name" value="AdoMet_MTases"/>
    <property type="match status" value="1"/>
</dbReference>
<gene>
    <name evidence="2" type="ORF">MEBOL_007123</name>
</gene>
<dbReference type="Pfam" id="PF13649">
    <property type="entry name" value="Methyltransf_25"/>
    <property type="match status" value="1"/>
</dbReference>
<dbReference type="InterPro" id="IPR029063">
    <property type="entry name" value="SAM-dependent_MTases_sf"/>
</dbReference>
<name>A0A250IPE8_9BACT</name>
<accession>A0A250IPE8</accession>
<dbReference type="OrthoDB" id="9770485at2"/>
<dbReference type="SUPFAM" id="SSF53335">
    <property type="entry name" value="S-adenosyl-L-methionine-dependent methyltransferases"/>
    <property type="match status" value="1"/>
</dbReference>
<evidence type="ECO:0000313" key="3">
    <source>
        <dbReference type="Proteomes" id="UP000217289"/>
    </source>
</evidence>
<dbReference type="PROSITE" id="PS50123">
    <property type="entry name" value="CHER"/>
    <property type="match status" value="1"/>
</dbReference>
<dbReference type="RefSeq" id="WP_157823870.1">
    <property type="nucleotide sequence ID" value="NZ_CP022163.1"/>
</dbReference>
<protein>
    <recommendedName>
        <fullName evidence="1">CheR-type methyltransferase domain-containing protein</fullName>
    </recommendedName>
</protein>
<dbReference type="KEGG" id="mbd:MEBOL_007123"/>
<reference evidence="2 3" key="1">
    <citation type="submission" date="2017-06" db="EMBL/GenBank/DDBJ databases">
        <authorList>
            <person name="Kim H.J."/>
            <person name="Triplett B.A."/>
        </authorList>
    </citation>
    <scope>NUCLEOTIDE SEQUENCE [LARGE SCALE GENOMIC DNA]</scope>
    <source>
        <strain evidence="2 3">DSM 14713</strain>
    </source>
</reference>
<feature type="domain" description="CheR-type methyltransferase" evidence="1">
    <location>
        <begin position="88"/>
        <end position="142"/>
    </location>
</feature>
<dbReference type="Proteomes" id="UP000217289">
    <property type="component" value="Chromosome"/>
</dbReference>
<evidence type="ECO:0000313" key="2">
    <source>
        <dbReference type="EMBL" id="ATB33625.1"/>
    </source>
</evidence>
<proteinExistence type="predicted"/>
<dbReference type="PANTHER" id="PTHR43591">
    <property type="entry name" value="METHYLTRANSFERASE"/>
    <property type="match status" value="1"/>
</dbReference>
<sequence>MNYVLESKSEFNRLEHQSGLSGYDYQRELALSGLPAIQDGMRVLDAGCGSGIVTRYLAQEHPGCEVEGCDLSEVRVAQARDAAKGFSRLRFKVQDLARLDYPEAHFDIILCRYVVQHLPPESHSAVLTGFLRCLKPGGHLLLIDFDGGFLNLHPQPSEWLREALRKMETRFPVDLRIGRKLPHLLVKAGFIQTQWRIDVLEWSGDMLAQERMLLDQRILALEPVLSHVLGSVPEARRFHREYLEALDTPGCVLFYNKFIVTGRKPSHVE</sequence>
<dbReference type="Gene3D" id="3.40.50.150">
    <property type="entry name" value="Vaccinia Virus protein VP39"/>
    <property type="match status" value="1"/>
</dbReference>
<evidence type="ECO:0000259" key="1">
    <source>
        <dbReference type="PROSITE" id="PS50123"/>
    </source>
</evidence>
<organism evidence="2 3">
    <name type="scientific">Melittangium boletus DSM 14713</name>
    <dbReference type="NCBI Taxonomy" id="1294270"/>
    <lineage>
        <taxon>Bacteria</taxon>
        <taxon>Pseudomonadati</taxon>
        <taxon>Myxococcota</taxon>
        <taxon>Myxococcia</taxon>
        <taxon>Myxococcales</taxon>
        <taxon>Cystobacterineae</taxon>
        <taxon>Archangiaceae</taxon>
        <taxon>Melittangium</taxon>
    </lineage>
</organism>